<dbReference type="InParanoid" id="A0A2K1YR97"/>
<evidence type="ECO:0000313" key="1">
    <source>
        <dbReference type="EMBL" id="PNT15547.1"/>
    </source>
</evidence>
<keyword evidence="2" id="KW-1185">Reference proteome</keyword>
<sequence length="72" mass="8398">MHASKIEFFPKMIQEPQAPKFPIRDLDPRQLSSRLLLKIPLLLLSIQSYAIENLPIIKVNHNYIYLLDIGIQ</sequence>
<accession>A0A2K1YR97</accession>
<dbReference type="Proteomes" id="UP000006729">
    <property type="component" value="Chromosome 10"/>
</dbReference>
<name>A0A2K1YR97_POPTR</name>
<proteinExistence type="predicted"/>
<evidence type="ECO:0000313" key="2">
    <source>
        <dbReference type="Proteomes" id="UP000006729"/>
    </source>
</evidence>
<dbReference type="EMBL" id="CM009299">
    <property type="protein sequence ID" value="PNT15547.1"/>
    <property type="molecule type" value="Genomic_DNA"/>
</dbReference>
<organism evidence="1 2">
    <name type="scientific">Populus trichocarpa</name>
    <name type="common">Western balsam poplar</name>
    <name type="synonym">Populus balsamifera subsp. trichocarpa</name>
    <dbReference type="NCBI Taxonomy" id="3694"/>
    <lineage>
        <taxon>Eukaryota</taxon>
        <taxon>Viridiplantae</taxon>
        <taxon>Streptophyta</taxon>
        <taxon>Embryophyta</taxon>
        <taxon>Tracheophyta</taxon>
        <taxon>Spermatophyta</taxon>
        <taxon>Magnoliopsida</taxon>
        <taxon>eudicotyledons</taxon>
        <taxon>Gunneridae</taxon>
        <taxon>Pentapetalae</taxon>
        <taxon>rosids</taxon>
        <taxon>fabids</taxon>
        <taxon>Malpighiales</taxon>
        <taxon>Salicaceae</taxon>
        <taxon>Saliceae</taxon>
        <taxon>Populus</taxon>
    </lineage>
</organism>
<gene>
    <name evidence="1" type="ORF">POPTR_010G091700</name>
</gene>
<dbReference type="AlphaFoldDB" id="A0A2K1YR97"/>
<reference evidence="1 2" key="1">
    <citation type="journal article" date="2006" name="Science">
        <title>The genome of black cottonwood, Populus trichocarpa (Torr. &amp; Gray).</title>
        <authorList>
            <person name="Tuskan G.A."/>
            <person name="Difazio S."/>
            <person name="Jansson S."/>
            <person name="Bohlmann J."/>
            <person name="Grigoriev I."/>
            <person name="Hellsten U."/>
            <person name="Putnam N."/>
            <person name="Ralph S."/>
            <person name="Rombauts S."/>
            <person name="Salamov A."/>
            <person name="Schein J."/>
            <person name="Sterck L."/>
            <person name="Aerts A."/>
            <person name="Bhalerao R.R."/>
            <person name="Bhalerao R.P."/>
            <person name="Blaudez D."/>
            <person name="Boerjan W."/>
            <person name="Brun A."/>
            <person name="Brunner A."/>
            <person name="Busov V."/>
            <person name="Campbell M."/>
            <person name="Carlson J."/>
            <person name="Chalot M."/>
            <person name="Chapman J."/>
            <person name="Chen G.L."/>
            <person name="Cooper D."/>
            <person name="Coutinho P.M."/>
            <person name="Couturier J."/>
            <person name="Covert S."/>
            <person name="Cronk Q."/>
            <person name="Cunningham R."/>
            <person name="Davis J."/>
            <person name="Degroeve S."/>
            <person name="Dejardin A."/>
            <person name="Depamphilis C."/>
            <person name="Detter J."/>
            <person name="Dirks B."/>
            <person name="Dubchak I."/>
            <person name="Duplessis S."/>
            <person name="Ehlting J."/>
            <person name="Ellis B."/>
            <person name="Gendler K."/>
            <person name="Goodstein D."/>
            <person name="Gribskov M."/>
            <person name="Grimwood J."/>
            <person name="Groover A."/>
            <person name="Gunter L."/>
            <person name="Hamberger B."/>
            <person name="Heinze B."/>
            <person name="Helariutta Y."/>
            <person name="Henrissat B."/>
            <person name="Holligan D."/>
            <person name="Holt R."/>
            <person name="Huang W."/>
            <person name="Islam-Faridi N."/>
            <person name="Jones S."/>
            <person name="Jones-Rhoades M."/>
            <person name="Jorgensen R."/>
            <person name="Joshi C."/>
            <person name="Kangasjarvi J."/>
            <person name="Karlsson J."/>
            <person name="Kelleher C."/>
            <person name="Kirkpatrick R."/>
            <person name="Kirst M."/>
            <person name="Kohler A."/>
            <person name="Kalluri U."/>
            <person name="Larimer F."/>
            <person name="Leebens-Mack J."/>
            <person name="Leple J.C."/>
            <person name="Locascio P."/>
            <person name="Lou Y."/>
            <person name="Lucas S."/>
            <person name="Martin F."/>
            <person name="Montanini B."/>
            <person name="Napoli C."/>
            <person name="Nelson D.R."/>
            <person name="Nelson C."/>
            <person name="Nieminen K."/>
            <person name="Nilsson O."/>
            <person name="Pereda V."/>
            <person name="Peter G."/>
            <person name="Philippe R."/>
            <person name="Pilate G."/>
            <person name="Poliakov A."/>
            <person name="Razumovskaya J."/>
            <person name="Richardson P."/>
            <person name="Rinaldi C."/>
            <person name="Ritland K."/>
            <person name="Rouze P."/>
            <person name="Ryaboy D."/>
            <person name="Schmutz J."/>
            <person name="Schrader J."/>
            <person name="Segerman B."/>
            <person name="Shin H."/>
            <person name="Siddiqui A."/>
            <person name="Sterky F."/>
            <person name="Terry A."/>
            <person name="Tsai C.J."/>
            <person name="Uberbacher E."/>
            <person name="Unneberg P."/>
            <person name="Vahala J."/>
            <person name="Wall K."/>
            <person name="Wessler S."/>
            <person name="Yang G."/>
            <person name="Yin T."/>
            <person name="Douglas C."/>
            <person name="Marra M."/>
            <person name="Sandberg G."/>
            <person name="Van de Peer Y."/>
            <person name="Rokhsar D."/>
        </authorList>
    </citation>
    <scope>NUCLEOTIDE SEQUENCE [LARGE SCALE GENOMIC DNA]</scope>
    <source>
        <strain evidence="2">cv. Nisqually</strain>
    </source>
</reference>
<protein>
    <submittedName>
        <fullName evidence="1">Uncharacterized protein</fullName>
    </submittedName>
</protein>